<dbReference type="KEGG" id="glz:GLAREA_06974"/>
<organism evidence="2 3">
    <name type="scientific">Glarea lozoyensis (strain ATCC 20868 / MF5171)</name>
    <dbReference type="NCBI Taxonomy" id="1116229"/>
    <lineage>
        <taxon>Eukaryota</taxon>
        <taxon>Fungi</taxon>
        <taxon>Dikarya</taxon>
        <taxon>Ascomycota</taxon>
        <taxon>Pezizomycotina</taxon>
        <taxon>Leotiomycetes</taxon>
        <taxon>Helotiales</taxon>
        <taxon>Helotiaceae</taxon>
        <taxon>Glarea</taxon>
    </lineage>
</organism>
<evidence type="ECO:0000313" key="3">
    <source>
        <dbReference type="Proteomes" id="UP000016922"/>
    </source>
</evidence>
<sequence>MSTTEQPTETPVAAEEVASPATSDPAAAGPAAGLEAEADDHRDDADSALGDGESFASSTTSVGSSIMKHRQENGRTYHAYKDGKYLYPNDESENDRLDLQHHIYSLMYDNKLHKVVFDKDKPVHRVLDVGTGTGIWAIDYGDEHPEAKVLGVDLSPIQPDFLPPNVTFEIDDVEEPWTYHHKFDFIHGRMMTGSLVSWSNYFAQAFENLTPGGYIEHSDVTFPCGCDDGTLPEDSALKKWGEMVLSASQKIGRPLDSAIRYKQEMEEAGFVDIVEYVDLWPINKWPKDPKYKELGLWNNENLVGGLSGLSMALFTRVHNWSTQELEAFLVDVRKDMKNTKIHSYITIRTIHARKPS</sequence>
<dbReference type="GeneID" id="19466027"/>
<dbReference type="eggNOG" id="ENOG502QSKG">
    <property type="taxonomic scope" value="Eukaryota"/>
</dbReference>
<dbReference type="GO" id="GO:0008168">
    <property type="term" value="F:methyltransferase activity"/>
    <property type="evidence" value="ECO:0007669"/>
    <property type="project" value="UniProtKB-KW"/>
</dbReference>
<evidence type="ECO:0000313" key="2">
    <source>
        <dbReference type="EMBL" id="EPE33961.1"/>
    </source>
</evidence>
<evidence type="ECO:0000256" key="1">
    <source>
        <dbReference type="SAM" id="MobiDB-lite"/>
    </source>
</evidence>
<gene>
    <name evidence="2" type="ORF">GLAREA_06974</name>
</gene>
<proteinExistence type="predicted"/>
<dbReference type="CDD" id="cd02440">
    <property type="entry name" value="AdoMet_MTases"/>
    <property type="match status" value="1"/>
</dbReference>
<dbReference type="AlphaFoldDB" id="S3DPD4"/>
<keyword evidence="2" id="KW-0489">Methyltransferase</keyword>
<dbReference type="InterPro" id="IPR029063">
    <property type="entry name" value="SAM-dependent_MTases_sf"/>
</dbReference>
<reference evidence="2 3" key="1">
    <citation type="journal article" date="2013" name="BMC Genomics">
        <title>Genomics-driven discovery of the pneumocandin biosynthetic gene cluster in the fungus Glarea lozoyensis.</title>
        <authorList>
            <person name="Chen L."/>
            <person name="Yue Q."/>
            <person name="Zhang X."/>
            <person name="Xiang M."/>
            <person name="Wang C."/>
            <person name="Li S."/>
            <person name="Che Y."/>
            <person name="Ortiz-Lopez F.J."/>
            <person name="Bills G.F."/>
            <person name="Liu X."/>
            <person name="An Z."/>
        </authorList>
    </citation>
    <scope>NUCLEOTIDE SEQUENCE [LARGE SCALE GENOMIC DNA]</scope>
    <source>
        <strain evidence="3">ATCC 20868 / MF5171</strain>
    </source>
</reference>
<dbReference type="Pfam" id="PF13489">
    <property type="entry name" value="Methyltransf_23"/>
    <property type="match status" value="1"/>
</dbReference>
<dbReference type="Proteomes" id="UP000016922">
    <property type="component" value="Unassembled WGS sequence"/>
</dbReference>
<protein>
    <submittedName>
        <fullName evidence="2">S-adenosyl-L-methionine-dependent methyltransferase</fullName>
    </submittedName>
</protein>
<dbReference type="OrthoDB" id="2013972at2759"/>
<dbReference type="PANTHER" id="PTHR43591">
    <property type="entry name" value="METHYLTRANSFERASE"/>
    <property type="match status" value="1"/>
</dbReference>
<dbReference type="RefSeq" id="XP_008079113.1">
    <property type="nucleotide sequence ID" value="XM_008080922.1"/>
</dbReference>
<dbReference type="GO" id="GO:0032259">
    <property type="term" value="P:methylation"/>
    <property type="evidence" value="ECO:0007669"/>
    <property type="project" value="UniProtKB-KW"/>
</dbReference>
<feature type="compositionally biased region" description="Low complexity" evidence="1">
    <location>
        <begin position="18"/>
        <end position="35"/>
    </location>
</feature>
<dbReference type="OMA" id="SATHEWV"/>
<accession>S3DPD4</accession>
<keyword evidence="3" id="KW-1185">Reference proteome</keyword>
<feature type="compositionally biased region" description="Low complexity" evidence="1">
    <location>
        <begin position="47"/>
        <end position="65"/>
    </location>
</feature>
<dbReference type="Gene3D" id="3.40.50.150">
    <property type="entry name" value="Vaccinia Virus protein VP39"/>
    <property type="match status" value="1"/>
</dbReference>
<dbReference type="EMBL" id="KE145357">
    <property type="protein sequence ID" value="EPE33961.1"/>
    <property type="molecule type" value="Genomic_DNA"/>
</dbReference>
<keyword evidence="2" id="KW-0808">Transferase</keyword>
<name>S3DPD4_GLAL2</name>
<dbReference type="SUPFAM" id="SSF53335">
    <property type="entry name" value="S-adenosyl-L-methionine-dependent methyltransferases"/>
    <property type="match status" value="1"/>
</dbReference>
<dbReference type="PANTHER" id="PTHR43591:SF31">
    <property type="entry name" value="LAEA-LIKE, PUTATIVE (AFU_ORTHOLOGUE AFUA_8G01930)-RELATED"/>
    <property type="match status" value="1"/>
</dbReference>
<feature type="region of interest" description="Disordered" evidence="1">
    <location>
        <begin position="1"/>
        <end position="74"/>
    </location>
</feature>
<dbReference type="HOGENOM" id="CLU_010595_1_2_1"/>